<dbReference type="InterPro" id="IPR001460">
    <property type="entry name" value="PCN-bd_Tpept"/>
</dbReference>
<dbReference type="InterPro" id="IPR007887">
    <property type="entry name" value="MecA_N"/>
</dbReference>
<feature type="domain" description="Penicillin-binding protein transpeptidase" evidence="1">
    <location>
        <begin position="346"/>
        <end position="588"/>
    </location>
</feature>
<proteinExistence type="predicted"/>
<dbReference type="Proteomes" id="UP001206895">
    <property type="component" value="Unassembled WGS sequence"/>
</dbReference>
<dbReference type="PANTHER" id="PTHR30627:SF24">
    <property type="entry name" value="PENICILLIN-BINDING PROTEIN 4B"/>
    <property type="match status" value="1"/>
</dbReference>
<evidence type="ECO:0000259" key="1">
    <source>
        <dbReference type="Pfam" id="PF00905"/>
    </source>
</evidence>
<dbReference type="Pfam" id="PF05223">
    <property type="entry name" value="MecA_N"/>
    <property type="match status" value="1"/>
</dbReference>
<comment type="caution">
    <text evidence="3">The sequence shown here is derived from an EMBL/GenBank/DDBJ whole genome shotgun (WGS) entry which is preliminary data.</text>
</comment>
<dbReference type="EMBL" id="JAMTCJ010000004">
    <property type="protein sequence ID" value="MCP2178567.1"/>
    <property type="molecule type" value="Genomic_DNA"/>
</dbReference>
<sequence>MARRRTGCADLVSDPMRVDRKATRHLVSLAVVGVVVVAGTACTSGDDDGPRAAAGNFLSVFGAHRTDEAARRTDSPQRAATDIDAAFSGLRATGMTATTGRSQVTGDTATVDVTYQWALPRKQTWRYDAKLAMSRTDSGWQVRWDSTDIHPELGATQQMSLQDVPAPVGSVNESDGSTVLEPGTVMRVGLDAASAATTGSVSDAATQLAAILGRFTPGLSAQAIAEGATAVSGNYVVATINRGQYDQVSDLLAAVPGATTSDQADLVPTDPTFAPDLVGQVKKQVATDLEGKAGWRVLSLNPNGATAGVLAEVDPAPSPSVDISLSRSVQEAAQRAVNAASRFQTMMVVIQPSTGRLLAVAQNALADKVGPLATMGLYPPGSTFKMVTSAAAIATGLSKPQTVVGCPGEVTIGERTIPNYDNFSLGDVTMQKAFARSCNTTFAKLASEMGPSDLANAAARMGIGTKFDVPGIPVDSGSVPIEPALIARTEDGFGQGKVLTSPFGLAMVAATVAHGSTPVPQLILDRATTVSGPHPDIDPAVVRQLRPMMREVIVDGTADRIKDQGEVFGKTGEAEVPGGSHAWFAGYRGDLAFATLVVLGASSDNAVGVTRDFFTALPPDFLD</sequence>
<organism evidence="3 4">
    <name type="scientific">Williamsia maris</name>
    <dbReference type="NCBI Taxonomy" id="72806"/>
    <lineage>
        <taxon>Bacteria</taxon>
        <taxon>Bacillati</taxon>
        <taxon>Actinomycetota</taxon>
        <taxon>Actinomycetes</taxon>
        <taxon>Mycobacteriales</taxon>
        <taxon>Nocardiaceae</taxon>
        <taxon>Williamsia</taxon>
    </lineage>
</organism>
<keyword evidence="3" id="KW-0132">Cell division</keyword>
<dbReference type="GO" id="GO:0051301">
    <property type="term" value="P:cell division"/>
    <property type="evidence" value="ECO:0007669"/>
    <property type="project" value="UniProtKB-KW"/>
</dbReference>
<dbReference type="InterPro" id="IPR050515">
    <property type="entry name" value="Beta-lactam/transpept"/>
</dbReference>
<gene>
    <name evidence="3" type="ORF">LX13_004408</name>
</gene>
<keyword evidence="3" id="KW-0131">Cell cycle</keyword>
<keyword evidence="4" id="KW-1185">Reference proteome</keyword>
<accession>A0ABT1HKX3</accession>
<feature type="domain" description="NTF2-like N-terminal transpeptidase" evidence="2">
    <location>
        <begin position="50"/>
        <end position="157"/>
    </location>
</feature>
<dbReference type="PANTHER" id="PTHR30627">
    <property type="entry name" value="PEPTIDOGLYCAN D,D-TRANSPEPTIDASE"/>
    <property type="match status" value="1"/>
</dbReference>
<dbReference type="Pfam" id="PF00905">
    <property type="entry name" value="Transpeptidase"/>
    <property type="match status" value="1"/>
</dbReference>
<protein>
    <submittedName>
        <fullName evidence="3">Cell division protein FtsI/penicillin-binding protein 2</fullName>
    </submittedName>
</protein>
<dbReference type="InterPro" id="IPR012338">
    <property type="entry name" value="Beta-lactam/transpept-like"/>
</dbReference>
<name>A0ABT1HKX3_9NOCA</name>
<evidence type="ECO:0000259" key="2">
    <source>
        <dbReference type="Pfam" id="PF05223"/>
    </source>
</evidence>
<reference evidence="3 4" key="1">
    <citation type="submission" date="2022-06" db="EMBL/GenBank/DDBJ databases">
        <title>Genomic Encyclopedia of Archaeal and Bacterial Type Strains, Phase II (KMG-II): from individual species to whole genera.</title>
        <authorList>
            <person name="Goeker M."/>
        </authorList>
    </citation>
    <scope>NUCLEOTIDE SEQUENCE [LARGE SCALE GENOMIC DNA]</scope>
    <source>
        <strain evidence="3 4">DSM 44693</strain>
    </source>
</reference>
<dbReference type="SUPFAM" id="SSF56601">
    <property type="entry name" value="beta-lactamase/transpeptidase-like"/>
    <property type="match status" value="1"/>
</dbReference>
<dbReference type="Gene3D" id="3.40.710.10">
    <property type="entry name" value="DD-peptidase/beta-lactamase superfamily"/>
    <property type="match status" value="1"/>
</dbReference>
<evidence type="ECO:0000313" key="4">
    <source>
        <dbReference type="Proteomes" id="UP001206895"/>
    </source>
</evidence>
<evidence type="ECO:0000313" key="3">
    <source>
        <dbReference type="EMBL" id="MCP2178567.1"/>
    </source>
</evidence>